<feature type="region of interest" description="Disordered" evidence="1">
    <location>
        <begin position="673"/>
        <end position="694"/>
    </location>
</feature>
<feature type="region of interest" description="Disordered" evidence="1">
    <location>
        <begin position="41"/>
        <end position="64"/>
    </location>
</feature>
<gene>
    <name evidence="2" type="ORF">EGW08_005548</name>
</gene>
<feature type="compositionally biased region" description="Low complexity" evidence="1">
    <location>
        <begin position="54"/>
        <end position="64"/>
    </location>
</feature>
<dbReference type="EMBL" id="RQTK01000131">
    <property type="protein sequence ID" value="RUS86674.1"/>
    <property type="molecule type" value="Genomic_DNA"/>
</dbReference>
<evidence type="ECO:0000256" key="1">
    <source>
        <dbReference type="SAM" id="MobiDB-lite"/>
    </source>
</evidence>
<feature type="region of interest" description="Disordered" evidence="1">
    <location>
        <begin position="386"/>
        <end position="427"/>
    </location>
</feature>
<keyword evidence="3" id="KW-1185">Reference proteome</keyword>
<feature type="region of interest" description="Disordered" evidence="1">
    <location>
        <begin position="638"/>
        <end position="659"/>
    </location>
</feature>
<protein>
    <submittedName>
        <fullName evidence="2">Uncharacterized protein</fullName>
    </submittedName>
</protein>
<proteinExistence type="predicted"/>
<feature type="region of interest" description="Disordered" evidence="1">
    <location>
        <begin position="712"/>
        <end position="739"/>
    </location>
</feature>
<evidence type="ECO:0000313" key="2">
    <source>
        <dbReference type="EMBL" id="RUS86674.1"/>
    </source>
</evidence>
<name>A0A433TYL6_ELYCH</name>
<dbReference type="Proteomes" id="UP000271974">
    <property type="component" value="Unassembled WGS sequence"/>
</dbReference>
<dbReference type="AlphaFoldDB" id="A0A433TYL6"/>
<sequence>MGTKVIDKLRIQGKSAPRVILDSSPSRRPLGMLGQAVEGSPASFVSPTFHGEPAASRGASRGRASRPTLVLIPEPGQDVPVPVNSKVGRSLASSIPSSSSSSAASRRLEFLQRVQQANRGLSTADLDTQHTKDSALAYTRQQISDSISNVARVNCAYTHQGNTILPNIQFLLRGKPVQQEDQEIGHSKVSSAPSMNTEVNGNNSFKGSKNVQVYVPHQRVGHYKTSAKELYRARHKHDIMQSLLVDPRHASSAYRAIRNVDIDVAPNANTVLGNSANAANGPAYFYLGPPMSAPNQTKPSSGILNRPKLYTPTASTQTPSGEDLFGRHGEGRGPNRGLKYLDNFSLTGQQLTTPRLVNIKTGEEEEHGLGDYADLAGRQVPCLVPDMSSRPGGSPPLISGSRSRKHGGGVSTRCMSRESSGAPPVPPCSSAAGADLELLQRCLKVNQPLAENGAGAGTSSSDSVRLKHCTQYVKKDDSNASLCNSNITNTTGKVNYNNPYRNNHRIGGGEKQALLSQSKSNRYVFNSVNSYIHFNKIYPRIDGNANDPSSAANNNGTIRPRIPQVDGFSPHCTETVMLKMMFGMNKPAPSVKSGARYSDIAVHADLDEFVVIGSTTTSLSRSTSVASRKIYNGSVYTGENVSDSSNTKRLSNSTLRRSKSNMSFNNDISIDLRERKVEEDGEENNMDEDPTWPIQEVEDEIAKTAVKANLAAEDENSNNVGFTDLEESERTLQEEVVDS</sequence>
<evidence type="ECO:0000313" key="3">
    <source>
        <dbReference type="Proteomes" id="UP000271974"/>
    </source>
</evidence>
<accession>A0A433TYL6</accession>
<organism evidence="2 3">
    <name type="scientific">Elysia chlorotica</name>
    <name type="common">Eastern emerald elysia</name>
    <name type="synonym">Sea slug</name>
    <dbReference type="NCBI Taxonomy" id="188477"/>
    <lineage>
        <taxon>Eukaryota</taxon>
        <taxon>Metazoa</taxon>
        <taxon>Spiralia</taxon>
        <taxon>Lophotrochozoa</taxon>
        <taxon>Mollusca</taxon>
        <taxon>Gastropoda</taxon>
        <taxon>Heterobranchia</taxon>
        <taxon>Euthyneura</taxon>
        <taxon>Panpulmonata</taxon>
        <taxon>Sacoglossa</taxon>
        <taxon>Placobranchoidea</taxon>
        <taxon>Plakobranchidae</taxon>
        <taxon>Elysia</taxon>
    </lineage>
</organism>
<reference evidence="2 3" key="1">
    <citation type="submission" date="2019-01" db="EMBL/GenBank/DDBJ databases">
        <title>A draft genome assembly of the solar-powered sea slug Elysia chlorotica.</title>
        <authorList>
            <person name="Cai H."/>
            <person name="Li Q."/>
            <person name="Fang X."/>
            <person name="Li J."/>
            <person name="Curtis N.E."/>
            <person name="Altenburger A."/>
            <person name="Shibata T."/>
            <person name="Feng M."/>
            <person name="Maeda T."/>
            <person name="Schwartz J.A."/>
            <person name="Shigenobu S."/>
            <person name="Lundholm N."/>
            <person name="Nishiyama T."/>
            <person name="Yang H."/>
            <person name="Hasebe M."/>
            <person name="Li S."/>
            <person name="Pierce S.K."/>
            <person name="Wang J."/>
        </authorList>
    </citation>
    <scope>NUCLEOTIDE SEQUENCE [LARGE SCALE GENOMIC DNA]</scope>
    <source>
        <strain evidence="2">EC2010</strain>
        <tissue evidence="2">Whole organism of an adult</tissue>
    </source>
</reference>
<feature type="compositionally biased region" description="Acidic residues" evidence="1">
    <location>
        <begin position="679"/>
        <end position="690"/>
    </location>
</feature>
<dbReference type="OrthoDB" id="6148903at2759"/>
<comment type="caution">
    <text evidence="2">The sequence shown here is derived from an EMBL/GenBank/DDBJ whole genome shotgun (WGS) entry which is preliminary data.</text>
</comment>